<evidence type="ECO:0000313" key="1">
    <source>
        <dbReference type="EMBL" id="ONH84628.1"/>
    </source>
</evidence>
<dbReference type="AlphaFoldDB" id="A0A1S8DAU9"/>
<keyword evidence="2" id="KW-1185">Reference proteome</keyword>
<reference evidence="1" key="1">
    <citation type="submission" date="2016-12" db="EMBL/GenBank/DDBJ databases">
        <title>Draft genome sequence of Roseomonas mucosa strain AU37, isolated from a peripheral intravenous catheter.</title>
        <authorList>
            <person name="Choudhury M.A."/>
            <person name="Sidjabat H.E."/>
            <person name="Wailan A.M."/>
            <person name="Zhang L."/>
            <person name="Marsh N.M."/>
            <person name="Rickard C.M."/>
            <person name="Davies M."/>
            <person name="Mcmillan D.J."/>
        </authorList>
    </citation>
    <scope>NUCLEOTIDE SEQUENCE [LARGE SCALE GENOMIC DNA]</scope>
    <source>
        <strain evidence="1">AU37</strain>
    </source>
</reference>
<organism evidence="1 2">
    <name type="scientific">Roseomonas mucosa</name>
    <dbReference type="NCBI Taxonomy" id="207340"/>
    <lineage>
        <taxon>Bacteria</taxon>
        <taxon>Pseudomonadati</taxon>
        <taxon>Pseudomonadota</taxon>
        <taxon>Alphaproteobacteria</taxon>
        <taxon>Acetobacterales</taxon>
        <taxon>Roseomonadaceae</taxon>
        <taxon>Roseomonas</taxon>
    </lineage>
</organism>
<dbReference type="EMBL" id="LLWF02000005">
    <property type="protein sequence ID" value="ONH84628.1"/>
    <property type="molecule type" value="Genomic_DNA"/>
</dbReference>
<accession>A0A1S8DAU9</accession>
<gene>
    <name evidence="1" type="ORF">APZ41_003425</name>
</gene>
<dbReference type="STRING" id="207340.APZ41_003425"/>
<dbReference type="Proteomes" id="UP000054844">
    <property type="component" value="Unassembled WGS sequence"/>
</dbReference>
<sequence length="107" mass="11834">MAANPICMALSRERTRMKTEEEECTPVPGRQEAIHRTRVLASLVEEQLLDHPALANNFFWRNKVEQALDALGDLAAALEAEAPRQWLAEAPAGRSQVSGVTVSRARL</sequence>
<evidence type="ECO:0000313" key="2">
    <source>
        <dbReference type="Proteomes" id="UP000054844"/>
    </source>
</evidence>
<proteinExistence type="predicted"/>
<comment type="caution">
    <text evidence="1">The sequence shown here is derived from an EMBL/GenBank/DDBJ whole genome shotgun (WGS) entry which is preliminary data.</text>
</comment>
<protein>
    <submittedName>
        <fullName evidence="1">Uncharacterized protein</fullName>
    </submittedName>
</protein>
<name>A0A1S8DAU9_9PROT</name>